<sequence length="317" mass="35899">MSPPFAAAVFNPTATMCFSPHKPSCSFSSSSSSEQQLPNHLSIASKPKTLLHENPLYQPIHSNISLEFKEKILCLEVMGIDSGKALSQNPSLHTASLYSLHCILTFLQSKGIHQKDFRKIFGMCPKLLTSDIKSDLAPVFDFLSHDLQVPQSDFRKVINKCPRLLRASVSDRLKPALFFLKKLGFKDFRALAIQDPILLVSSVQNTLIPKLNYLVSLGFSTSDAAGMVLRCPGLLTFSIENNYKPKFDYFVNEMMGELEELKDFPQYFSFSLEKRIKKRHMEIVERGVQIPLGLMLKASDENFYELIRQQETGYHLL</sequence>
<evidence type="ECO:0000313" key="4">
    <source>
        <dbReference type="EMBL" id="CAH9119232.1"/>
    </source>
</evidence>
<dbReference type="PANTHER" id="PTHR13068">
    <property type="entry name" value="CGI-12 PROTEIN-RELATED"/>
    <property type="match status" value="1"/>
</dbReference>
<keyword evidence="5" id="KW-1185">Reference proteome</keyword>
<dbReference type="GO" id="GO:0003676">
    <property type="term" value="F:nucleic acid binding"/>
    <property type="evidence" value="ECO:0007669"/>
    <property type="project" value="InterPro"/>
</dbReference>
<dbReference type="OrthoDB" id="637682at2759"/>
<reference evidence="4" key="1">
    <citation type="submission" date="2022-07" db="EMBL/GenBank/DDBJ databases">
        <authorList>
            <person name="Macas J."/>
            <person name="Novak P."/>
            <person name="Neumann P."/>
        </authorList>
    </citation>
    <scope>NUCLEOTIDE SEQUENCE</scope>
</reference>
<keyword evidence="2" id="KW-0805">Transcription regulation</keyword>
<accession>A0A9P0ZXX2</accession>
<dbReference type="Proteomes" id="UP001152484">
    <property type="component" value="Unassembled WGS sequence"/>
</dbReference>
<dbReference type="InterPro" id="IPR038538">
    <property type="entry name" value="MTERF_sf"/>
</dbReference>
<comment type="similarity">
    <text evidence="1">Belongs to the mTERF family.</text>
</comment>
<evidence type="ECO:0000256" key="3">
    <source>
        <dbReference type="ARBA" id="ARBA00022946"/>
    </source>
</evidence>
<keyword evidence="2" id="KW-0806">Transcription termination</keyword>
<dbReference type="AlphaFoldDB" id="A0A9P0ZXX2"/>
<gene>
    <name evidence="4" type="ORF">CEURO_LOCUS22231</name>
</gene>
<dbReference type="InterPro" id="IPR003690">
    <property type="entry name" value="MTERF"/>
</dbReference>
<dbReference type="SMART" id="SM00733">
    <property type="entry name" value="Mterf"/>
    <property type="match status" value="6"/>
</dbReference>
<dbReference type="PANTHER" id="PTHR13068:SF78">
    <property type="entry name" value="MITOCHONDRIAL TRANSCRIPTION TERMINATION FACTOR FAMILY PROTEIN"/>
    <property type="match status" value="1"/>
</dbReference>
<dbReference type="FunFam" id="1.25.70.10:FF:000010">
    <property type="entry name" value="Transcription termination factor MTEF1, chloroplastic"/>
    <property type="match status" value="1"/>
</dbReference>
<keyword evidence="2" id="KW-0804">Transcription</keyword>
<evidence type="ECO:0000256" key="2">
    <source>
        <dbReference type="ARBA" id="ARBA00022472"/>
    </source>
</evidence>
<proteinExistence type="inferred from homology"/>
<keyword evidence="3" id="KW-0809">Transit peptide</keyword>
<evidence type="ECO:0000313" key="5">
    <source>
        <dbReference type="Proteomes" id="UP001152484"/>
    </source>
</evidence>
<dbReference type="GO" id="GO:0006353">
    <property type="term" value="P:DNA-templated transcription termination"/>
    <property type="evidence" value="ECO:0007669"/>
    <property type="project" value="UniProtKB-KW"/>
</dbReference>
<dbReference type="Pfam" id="PF02536">
    <property type="entry name" value="mTERF"/>
    <property type="match status" value="1"/>
</dbReference>
<dbReference type="EMBL" id="CAMAPE010000079">
    <property type="protein sequence ID" value="CAH9119232.1"/>
    <property type="molecule type" value="Genomic_DNA"/>
</dbReference>
<dbReference type="Gene3D" id="1.25.70.10">
    <property type="entry name" value="Transcription termination factor 3, mitochondrial"/>
    <property type="match status" value="1"/>
</dbReference>
<organism evidence="4 5">
    <name type="scientific">Cuscuta europaea</name>
    <name type="common">European dodder</name>
    <dbReference type="NCBI Taxonomy" id="41803"/>
    <lineage>
        <taxon>Eukaryota</taxon>
        <taxon>Viridiplantae</taxon>
        <taxon>Streptophyta</taxon>
        <taxon>Embryophyta</taxon>
        <taxon>Tracheophyta</taxon>
        <taxon>Spermatophyta</taxon>
        <taxon>Magnoliopsida</taxon>
        <taxon>eudicotyledons</taxon>
        <taxon>Gunneridae</taxon>
        <taxon>Pentapetalae</taxon>
        <taxon>asterids</taxon>
        <taxon>lamiids</taxon>
        <taxon>Solanales</taxon>
        <taxon>Convolvulaceae</taxon>
        <taxon>Cuscuteae</taxon>
        <taxon>Cuscuta</taxon>
        <taxon>Cuscuta subgen. Cuscuta</taxon>
    </lineage>
</organism>
<protein>
    <submittedName>
        <fullName evidence="4">Uncharacterized protein</fullName>
    </submittedName>
</protein>
<comment type="caution">
    <text evidence="4">The sequence shown here is derived from an EMBL/GenBank/DDBJ whole genome shotgun (WGS) entry which is preliminary data.</text>
</comment>
<name>A0A9P0ZXX2_CUSEU</name>
<evidence type="ECO:0000256" key="1">
    <source>
        <dbReference type="ARBA" id="ARBA00007692"/>
    </source>
</evidence>